<comment type="caution">
    <text evidence="9">The sequence shown here is derived from an EMBL/GenBank/DDBJ whole genome shotgun (WGS) entry which is preliminary data.</text>
</comment>
<evidence type="ECO:0000259" key="8">
    <source>
        <dbReference type="Pfam" id="PF09335"/>
    </source>
</evidence>
<dbReference type="InterPro" id="IPR032816">
    <property type="entry name" value="VTT_dom"/>
</dbReference>
<evidence type="ECO:0000256" key="6">
    <source>
        <dbReference type="SAM" id="MobiDB-lite"/>
    </source>
</evidence>
<evidence type="ECO:0000313" key="10">
    <source>
        <dbReference type="Proteomes" id="UP000253250"/>
    </source>
</evidence>
<evidence type="ECO:0000256" key="4">
    <source>
        <dbReference type="ARBA" id="ARBA00022989"/>
    </source>
</evidence>
<dbReference type="OrthoDB" id="9780918at2"/>
<keyword evidence="4 7" id="KW-1133">Transmembrane helix</keyword>
<feature type="region of interest" description="Disordered" evidence="6">
    <location>
        <begin position="192"/>
        <end position="215"/>
    </location>
</feature>
<dbReference type="PANTHER" id="PTHR42709:SF6">
    <property type="entry name" value="UNDECAPRENYL PHOSPHATE TRANSPORTER A"/>
    <property type="match status" value="1"/>
</dbReference>
<proteinExistence type="predicted"/>
<keyword evidence="3 7" id="KW-0812">Transmembrane</keyword>
<dbReference type="PANTHER" id="PTHR42709">
    <property type="entry name" value="ALKALINE PHOSPHATASE LIKE PROTEIN"/>
    <property type="match status" value="1"/>
</dbReference>
<accession>A0A368HI54</accession>
<protein>
    <submittedName>
        <fullName evidence="9">DedA family protein</fullName>
    </submittedName>
</protein>
<keyword evidence="2" id="KW-1003">Cell membrane</keyword>
<feature type="transmembrane region" description="Helical" evidence="7">
    <location>
        <begin position="129"/>
        <end position="152"/>
    </location>
</feature>
<feature type="transmembrane region" description="Helical" evidence="7">
    <location>
        <begin position="164"/>
        <end position="184"/>
    </location>
</feature>
<evidence type="ECO:0000256" key="1">
    <source>
        <dbReference type="ARBA" id="ARBA00004651"/>
    </source>
</evidence>
<evidence type="ECO:0000256" key="3">
    <source>
        <dbReference type="ARBA" id="ARBA00022692"/>
    </source>
</evidence>
<name>A0A368HI54_9GAMM</name>
<dbReference type="Pfam" id="PF09335">
    <property type="entry name" value="VTT_dom"/>
    <property type="match status" value="1"/>
</dbReference>
<dbReference type="EMBL" id="PSYR01000002">
    <property type="protein sequence ID" value="RCN57200.1"/>
    <property type="molecule type" value="Genomic_DNA"/>
</dbReference>
<evidence type="ECO:0000256" key="7">
    <source>
        <dbReference type="SAM" id="Phobius"/>
    </source>
</evidence>
<dbReference type="Proteomes" id="UP000253250">
    <property type="component" value="Unassembled WGS sequence"/>
</dbReference>
<sequence>MLLMIRETGYIGIAALMMLESACIPIPSEVIMTFSGYLASTKALGLFGVIAAGTIGNVLGSLAAYALGAYGGLPFLRRHGRKILISPHDLDSAHAWFARHGQAAVFLGRLLPILRTFISLPAGVARMPLAAFITYSAAGSLIWCTVLAWVGLRLGQHWQALSPYMHGVDDAVAAGLVVLLVLAVRRHRRTERKPPIVGDHHKPEPNPTNESDIGR</sequence>
<comment type="subcellular location">
    <subcellularLocation>
        <location evidence="1">Cell membrane</location>
        <topology evidence="1">Multi-pass membrane protein</topology>
    </subcellularLocation>
</comment>
<reference evidence="9 10" key="1">
    <citation type="submission" date="2018-02" db="EMBL/GenBank/DDBJ databases">
        <title>Insights into the biology of acidophilic members of the Acidiferrobacteraceae family derived from comparative genomic analyses.</title>
        <authorList>
            <person name="Issotta F."/>
            <person name="Thyssen C."/>
            <person name="Mena C."/>
            <person name="Moya A."/>
            <person name="Bellenberg S."/>
            <person name="Sproer C."/>
            <person name="Covarrubias P.C."/>
            <person name="Sand W."/>
            <person name="Quatrini R."/>
            <person name="Vera M."/>
        </authorList>
    </citation>
    <scope>NUCLEOTIDE SEQUENCE [LARGE SCALE GENOMIC DNA]</scope>
    <source>
        <strain evidence="10">m-1</strain>
    </source>
</reference>
<feature type="compositionally biased region" description="Basic and acidic residues" evidence="6">
    <location>
        <begin position="192"/>
        <end position="204"/>
    </location>
</feature>
<dbReference type="GO" id="GO:0005886">
    <property type="term" value="C:plasma membrane"/>
    <property type="evidence" value="ECO:0007669"/>
    <property type="project" value="UniProtKB-SubCell"/>
</dbReference>
<evidence type="ECO:0000256" key="5">
    <source>
        <dbReference type="ARBA" id="ARBA00023136"/>
    </source>
</evidence>
<evidence type="ECO:0000313" key="9">
    <source>
        <dbReference type="EMBL" id="RCN57200.1"/>
    </source>
</evidence>
<feature type="domain" description="VTT" evidence="8">
    <location>
        <begin position="26"/>
        <end position="151"/>
    </location>
</feature>
<gene>
    <name evidence="9" type="ORF">C4900_11690</name>
</gene>
<keyword evidence="5 7" id="KW-0472">Membrane</keyword>
<feature type="transmembrane region" description="Helical" evidence="7">
    <location>
        <begin position="47"/>
        <end position="73"/>
    </location>
</feature>
<organism evidence="9 10">
    <name type="scientific">Acidiferrobacter thiooxydans</name>
    <dbReference type="NCBI Taxonomy" id="163359"/>
    <lineage>
        <taxon>Bacteria</taxon>
        <taxon>Pseudomonadati</taxon>
        <taxon>Pseudomonadota</taxon>
        <taxon>Gammaproteobacteria</taxon>
        <taxon>Acidiferrobacterales</taxon>
        <taxon>Acidiferrobacteraceae</taxon>
        <taxon>Acidiferrobacter</taxon>
    </lineage>
</organism>
<evidence type="ECO:0000256" key="2">
    <source>
        <dbReference type="ARBA" id="ARBA00022475"/>
    </source>
</evidence>
<dbReference type="InterPro" id="IPR051311">
    <property type="entry name" value="DedA_domain"/>
</dbReference>
<keyword evidence="10" id="KW-1185">Reference proteome</keyword>
<dbReference type="AlphaFoldDB" id="A0A368HI54"/>